<dbReference type="AlphaFoldDB" id="E5R5B3"/>
<feature type="compositionally biased region" description="Basic residues" evidence="3">
    <location>
        <begin position="261"/>
        <end position="291"/>
    </location>
</feature>
<dbReference type="HOGENOM" id="CLU_814002_0_0_1"/>
<keyword evidence="5" id="KW-1185">Reference proteome</keyword>
<dbReference type="InParanoid" id="E5R5B3"/>
<dbReference type="VEuPathDB" id="FungiDB:LEMA_P047890.1"/>
<feature type="region of interest" description="Disordered" evidence="3">
    <location>
        <begin position="252"/>
        <end position="304"/>
    </location>
</feature>
<gene>
    <name evidence="4" type="ORF">LEMA_P047890.1</name>
</gene>
<feature type="compositionally biased region" description="Basic residues" evidence="3">
    <location>
        <begin position="189"/>
        <end position="198"/>
    </location>
</feature>
<organism evidence="5">
    <name type="scientific">Leptosphaeria maculans (strain JN3 / isolate v23.1.3 / race Av1-4-5-6-7-8)</name>
    <name type="common">Blackleg fungus</name>
    <name type="synonym">Phoma lingam</name>
    <dbReference type="NCBI Taxonomy" id="985895"/>
    <lineage>
        <taxon>Eukaryota</taxon>
        <taxon>Fungi</taxon>
        <taxon>Dikarya</taxon>
        <taxon>Ascomycota</taxon>
        <taxon>Pezizomycotina</taxon>
        <taxon>Dothideomycetes</taxon>
        <taxon>Pleosporomycetidae</taxon>
        <taxon>Pleosporales</taxon>
        <taxon>Pleosporineae</taxon>
        <taxon>Leptosphaeriaceae</taxon>
        <taxon>Plenodomus</taxon>
        <taxon>Plenodomus lingam/Leptosphaeria maculans species complex</taxon>
    </lineage>
</organism>
<dbReference type="PANTHER" id="PTHR23091">
    <property type="entry name" value="N-TERMINAL ACETYLTRANSFERASE"/>
    <property type="match status" value="1"/>
</dbReference>
<dbReference type="InterPro" id="IPR045047">
    <property type="entry name" value="Ard1-like"/>
</dbReference>
<dbReference type="GO" id="GO:0031415">
    <property type="term" value="C:NatA complex"/>
    <property type="evidence" value="ECO:0007669"/>
    <property type="project" value="InterPro"/>
</dbReference>
<keyword evidence="1" id="KW-0808">Transferase</keyword>
<dbReference type="Gene3D" id="3.40.630.30">
    <property type="match status" value="1"/>
</dbReference>
<dbReference type="GO" id="GO:1990189">
    <property type="term" value="F:protein N-terminal-serine acetyltransferase activity"/>
    <property type="evidence" value="ECO:0007669"/>
    <property type="project" value="TreeGrafter"/>
</dbReference>
<dbReference type="STRING" id="985895.E5R5B3"/>
<protein>
    <submittedName>
        <fullName evidence="4">Predicted protein</fullName>
    </submittedName>
</protein>
<accession>E5R5B3</accession>
<keyword evidence="2" id="KW-0012">Acyltransferase</keyword>
<reference evidence="5" key="1">
    <citation type="journal article" date="2011" name="Nat. Commun.">
        <title>Effector diversification within compartments of the Leptosphaeria maculans genome affected by Repeat-Induced Point mutations.</title>
        <authorList>
            <person name="Rouxel T."/>
            <person name="Grandaubert J."/>
            <person name="Hane J.K."/>
            <person name="Hoede C."/>
            <person name="van de Wouw A.P."/>
            <person name="Couloux A."/>
            <person name="Dominguez V."/>
            <person name="Anthouard V."/>
            <person name="Bally P."/>
            <person name="Bourras S."/>
            <person name="Cozijnsen A.J."/>
            <person name="Ciuffetti L.M."/>
            <person name="Degrave A."/>
            <person name="Dilmaghani A."/>
            <person name="Duret L."/>
            <person name="Fudal I."/>
            <person name="Goodwin S.B."/>
            <person name="Gout L."/>
            <person name="Glaser N."/>
            <person name="Linglin J."/>
            <person name="Kema G.H.J."/>
            <person name="Lapalu N."/>
            <person name="Lawrence C.B."/>
            <person name="May K."/>
            <person name="Meyer M."/>
            <person name="Ollivier B."/>
            <person name="Poulain J."/>
            <person name="Schoch C.L."/>
            <person name="Simon A."/>
            <person name="Spatafora J.W."/>
            <person name="Stachowiak A."/>
            <person name="Turgeon B.G."/>
            <person name="Tyler B.M."/>
            <person name="Vincent D."/>
            <person name="Weissenbach J."/>
            <person name="Amselem J."/>
            <person name="Quesneville H."/>
            <person name="Oliver R.P."/>
            <person name="Wincker P."/>
            <person name="Balesdent M.-H."/>
            <person name="Howlett B.J."/>
        </authorList>
    </citation>
    <scope>NUCLEOTIDE SEQUENCE [LARGE SCALE GENOMIC DNA]</scope>
    <source>
        <strain evidence="5">JN3 / isolate v23.1.3 / race Av1-4-5-6-7-8</strain>
    </source>
</reference>
<sequence length="341" mass="38809">MHAGLSCVIAAGKIYKKDHRVCGPNTILLACRQLHSKTSTLLYSIPTFEIVGGIHVNPDTGTLQHEQGCKNIKALAFPTWTVNVLIVRPAGLGLQITDIFLALEKVHLHYVLEVVEQQGFEDELCVALGFERRKLDVTTQQQRCAVEYGDVISDYSLVGAQLPWTRSWDTNTPHEFQGKQLQGTNPPKRQQRIQQRTRRKMDIRVLRPSDIPHVQLANITNLPENYFCKYYLYHAMSWPQLSYVAVDVNIPPPQNPLRPPQNRRLRARQNGRRTHRRHPPRPHHLPLRHAHPPPPRACRKTDAPIPARHGRDLCSPLCIPARPGFQYSGPAAVSRYPGVWD</sequence>
<feature type="compositionally biased region" description="Polar residues" evidence="3">
    <location>
        <begin position="173"/>
        <end position="188"/>
    </location>
</feature>
<dbReference type="EMBL" id="FP929083">
    <property type="protein sequence ID" value="CBX92083.1"/>
    <property type="molecule type" value="Genomic_DNA"/>
</dbReference>
<name>E5R5B3_LEPMJ</name>
<feature type="region of interest" description="Disordered" evidence="3">
    <location>
        <begin position="173"/>
        <end position="198"/>
    </location>
</feature>
<dbReference type="Proteomes" id="UP000002668">
    <property type="component" value="Genome"/>
</dbReference>
<dbReference type="GO" id="GO:1990190">
    <property type="term" value="F:protein-N-terminal-glutamate acetyltransferase activity"/>
    <property type="evidence" value="ECO:0007669"/>
    <property type="project" value="TreeGrafter"/>
</dbReference>
<proteinExistence type="predicted"/>
<dbReference type="eggNOG" id="KOG3235">
    <property type="taxonomic scope" value="Eukaryota"/>
</dbReference>
<evidence type="ECO:0000313" key="5">
    <source>
        <dbReference type="Proteomes" id="UP000002668"/>
    </source>
</evidence>
<dbReference type="OrthoDB" id="25586at2759"/>
<evidence type="ECO:0000256" key="1">
    <source>
        <dbReference type="ARBA" id="ARBA00022679"/>
    </source>
</evidence>
<evidence type="ECO:0000256" key="2">
    <source>
        <dbReference type="ARBA" id="ARBA00023315"/>
    </source>
</evidence>
<evidence type="ECO:0000313" key="4">
    <source>
        <dbReference type="EMBL" id="CBX92083.1"/>
    </source>
</evidence>
<evidence type="ECO:0000256" key="3">
    <source>
        <dbReference type="SAM" id="MobiDB-lite"/>
    </source>
</evidence>
<dbReference type="PANTHER" id="PTHR23091:SF4">
    <property type="entry name" value="N-TERMINAL AMINO-ACID N(ALPHA)-ACETYLTRANSFERASE NATA"/>
    <property type="match status" value="1"/>
</dbReference>